<name>A0A0D2VV27_CAPO3</name>
<dbReference type="InterPro" id="IPR050897">
    <property type="entry name" value="SMAUG/VTS1_RNA-bind"/>
</dbReference>
<evidence type="ECO:0000256" key="2">
    <source>
        <dbReference type="ARBA" id="ARBA00008232"/>
    </source>
</evidence>
<feature type="compositionally biased region" description="Low complexity" evidence="5">
    <location>
        <begin position="873"/>
        <end position="886"/>
    </location>
</feature>
<feature type="compositionally biased region" description="Acidic residues" evidence="5">
    <location>
        <begin position="642"/>
        <end position="652"/>
    </location>
</feature>
<feature type="region of interest" description="Disordered" evidence="5">
    <location>
        <begin position="861"/>
        <end position="886"/>
    </location>
</feature>
<dbReference type="Pfam" id="PF00536">
    <property type="entry name" value="SAM_1"/>
    <property type="match status" value="1"/>
</dbReference>
<dbReference type="Gene3D" id="1.10.150.50">
    <property type="entry name" value="Transcription Factor, Ets-1"/>
    <property type="match status" value="1"/>
</dbReference>
<feature type="domain" description="SAM" evidence="6">
    <location>
        <begin position="687"/>
        <end position="748"/>
    </location>
</feature>
<keyword evidence="8" id="KW-1185">Reference proteome</keyword>
<evidence type="ECO:0000313" key="7">
    <source>
        <dbReference type="EMBL" id="KJE95277.1"/>
    </source>
</evidence>
<dbReference type="SUPFAM" id="SSF47769">
    <property type="entry name" value="SAM/Pointed domain"/>
    <property type="match status" value="1"/>
</dbReference>
<feature type="region of interest" description="Disordered" evidence="5">
    <location>
        <begin position="615"/>
        <end position="686"/>
    </location>
</feature>
<dbReference type="Proteomes" id="UP000008743">
    <property type="component" value="Unassembled WGS sequence"/>
</dbReference>
<feature type="region of interest" description="Disordered" evidence="5">
    <location>
        <begin position="425"/>
        <end position="450"/>
    </location>
</feature>
<feature type="region of interest" description="Disordered" evidence="5">
    <location>
        <begin position="1"/>
        <end position="103"/>
    </location>
</feature>
<feature type="compositionally biased region" description="Low complexity" evidence="5">
    <location>
        <begin position="319"/>
        <end position="330"/>
    </location>
</feature>
<feature type="compositionally biased region" description="Low complexity" evidence="5">
    <location>
        <begin position="953"/>
        <end position="963"/>
    </location>
</feature>
<reference evidence="8" key="1">
    <citation type="submission" date="2011-02" db="EMBL/GenBank/DDBJ databases">
        <title>The Genome Sequence of Capsaspora owczarzaki ATCC 30864.</title>
        <authorList>
            <person name="Russ C."/>
            <person name="Cuomo C."/>
            <person name="Burger G."/>
            <person name="Gray M.W."/>
            <person name="Holland P.W.H."/>
            <person name="King N."/>
            <person name="Lang F.B.F."/>
            <person name="Roger A.J."/>
            <person name="Ruiz-Trillo I."/>
            <person name="Young S.K."/>
            <person name="Zeng Q."/>
            <person name="Gargeya S."/>
            <person name="Alvarado L."/>
            <person name="Berlin A."/>
            <person name="Chapman S.B."/>
            <person name="Chen Z."/>
            <person name="Freedman E."/>
            <person name="Gellesch M."/>
            <person name="Goldberg J."/>
            <person name="Griggs A."/>
            <person name="Gujja S."/>
            <person name="Heilman E."/>
            <person name="Heiman D."/>
            <person name="Howarth C."/>
            <person name="Mehta T."/>
            <person name="Neiman D."/>
            <person name="Pearson M."/>
            <person name="Roberts A."/>
            <person name="Saif S."/>
            <person name="Shea T."/>
            <person name="Shenoy N."/>
            <person name="Sisk P."/>
            <person name="Stolte C."/>
            <person name="Sykes S."/>
            <person name="White J."/>
            <person name="Yandava C."/>
            <person name="Haas B."/>
            <person name="Nusbaum C."/>
            <person name="Birren B."/>
        </authorList>
    </citation>
    <scope>NUCLEOTIDE SEQUENCE</scope>
    <source>
        <strain evidence="8">ATCC 30864</strain>
    </source>
</reference>
<dbReference type="InterPro" id="IPR037093">
    <property type="entry name" value="PHAT_dom_sf"/>
</dbReference>
<organism evidence="7 8">
    <name type="scientific">Capsaspora owczarzaki (strain ATCC 30864)</name>
    <dbReference type="NCBI Taxonomy" id="595528"/>
    <lineage>
        <taxon>Eukaryota</taxon>
        <taxon>Filasterea</taxon>
        <taxon>Capsaspora</taxon>
    </lineage>
</organism>
<feature type="compositionally biased region" description="Low complexity" evidence="5">
    <location>
        <begin position="628"/>
        <end position="638"/>
    </location>
</feature>
<feature type="compositionally biased region" description="Polar residues" evidence="5">
    <location>
        <begin position="999"/>
        <end position="1017"/>
    </location>
</feature>
<keyword evidence="3" id="KW-0963">Cytoplasm</keyword>
<comment type="similarity">
    <text evidence="2">Belongs to the SMAUG family.</text>
</comment>
<feature type="region of interest" description="Disordered" evidence="5">
    <location>
        <begin position="914"/>
        <end position="1023"/>
    </location>
</feature>
<feature type="compositionally biased region" description="Low complexity" evidence="5">
    <location>
        <begin position="970"/>
        <end position="985"/>
    </location>
</feature>
<dbReference type="GO" id="GO:0000289">
    <property type="term" value="P:nuclear-transcribed mRNA poly(A) tail shortening"/>
    <property type="evidence" value="ECO:0007669"/>
    <property type="project" value="TreeGrafter"/>
</dbReference>
<dbReference type="InterPro" id="IPR013761">
    <property type="entry name" value="SAM/pointed_sf"/>
</dbReference>
<dbReference type="GO" id="GO:0000932">
    <property type="term" value="C:P-body"/>
    <property type="evidence" value="ECO:0007669"/>
    <property type="project" value="TreeGrafter"/>
</dbReference>
<dbReference type="Pfam" id="PF26034">
    <property type="entry name" value="PHAT_SMAUG"/>
    <property type="match status" value="1"/>
</dbReference>
<evidence type="ECO:0000259" key="6">
    <source>
        <dbReference type="PROSITE" id="PS50105"/>
    </source>
</evidence>
<dbReference type="Gene3D" id="1.25.40.170">
    <property type="entry name" value="Smaug, PHAT domain"/>
    <property type="match status" value="1"/>
</dbReference>
<dbReference type="STRING" id="595528.A0A0D2VV27"/>
<evidence type="ECO:0000256" key="5">
    <source>
        <dbReference type="SAM" id="MobiDB-lite"/>
    </source>
</evidence>
<sequence length="1023" mass="106196">MSLFNNSGTSAALPAAASSASSASAASSSPSSTTISSSNPTATSNSNSNSNGNSKSSHSHSNSNSNSNNNNNDSSSSSLTPSQPQQPQQPQQTSSSRSFREHVQAVHSHFGQLSSAVERTVVVLSLMHSLPAAHSLFVTTALAHQRADEHRELQALQRTINDPEFLRQLFASSELALIESATEQMLEMLPLIIIPPASARGMATASSTNATAARSVASSSSSSSVPASSTAVHPTIAVVEEIARCLSKAFAHAFKQKDPESSHFANCRTLLSLALVHPAFDDTQREVLLRWQHRLVTLVQHRRSAIVLETHTSSDSRRTSSSSVATDPVSSATSHHVASWAGITSPLSNSATSSLVSQSTSSVFGRPTSLTMMNTTSMGFGGALSGSVGGGVGGGSSSSSIHGMPGGLVTSHSFGGTPSLNSVLSSASPSTMFHNSPSASSSPSTSIASIPSHHSYGGPIGWATPLMPTSYLAPEPSPSHQARQSAPSISFGAASLQPSPILHPTQAPLPTSSSFNSLQSVSYTPPSQASALPSLSFDVNAWGSSIGSPHLLVDASYGFPVSTVPSMAPPNPASLYTGGSSMLIPTPAPGMPSASPSAVSTAPASVTSAPAATSAYSSSALRQPPSAPSSAGSRSLPRQDTGESDDVDMDDEMNPRSAYASPGFLSPTGFTTPMSKSPRNSTTDLHSSMKDVPMWLKSLRLHKYLDLFAPLHYNQMLQLTDSELQTMGVSAAGARKKILLSIHKLKERDQTLAKLEQHIVDPSKFLSAIEELKTIVCAPLHSDAADDAEPDTSAGSTEFAHTVMHVLSCGHDYLIGSLDAPEHHLSAFLVLLDKTMRQEMFSGEHRARALQWRQECEQLLRRNGGGSSHSHESVLSPSSSLSGLSGAADTTTAFAAGSHLPSTARWAAVSAANVASPNSPQSPASLDDPSFSGAAPPKPRRNRGAKQRPVAPAGSSSSSNNNAGFGGNAGNRNSSRSSSGTSSRRMSSDDILGDESDDQPLTSSTTTARSGNYNGSDRMSAGF</sequence>
<dbReference type="GO" id="GO:0003729">
    <property type="term" value="F:mRNA binding"/>
    <property type="evidence" value="ECO:0007669"/>
    <property type="project" value="TreeGrafter"/>
</dbReference>
<accession>A0A0D2VV27</accession>
<dbReference type="InterPro" id="IPR001660">
    <property type="entry name" value="SAM"/>
</dbReference>
<dbReference type="eggNOG" id="KOG3791">
    <property type="taxonomic scope" value="Eukaryota"/>
</dbReference>
<evidence type="ECO:0000256" key="1">
    <source>
        <dbReference type="ARBA" id="ARBA00004496"/>
    </source>
</evidence>
<dbReference type="InterPro" id="IPR058599">
    <property type="entry name" value="PHAT_Smg/ZCCHC2-like"/>
</dbReference>
<dbReference type="InParanoid" id="A0A0D2VV27"/>
<evidence type="ECO:0000256" key="4">
    <source>
        <dbReference type="ARBA" id="ARBA00022884"/>
    </source>
</evidence>
<comment type="subcellular location">
    <subcellularLocation>
        <location evidence="1">Cytoplasm</location>
    </subcellularLocation>
</comment>
<keyword evidence="4" id="KW-0694">RNA-binding</keyword>
<evidence type="ECO:0000313" key="8">
    <source>
        <dbReference type="Proteomes" id="UP000008743"/>
    </source>
</evidence>
<dbReference type="PANTHER" id="PTHR12515:SF5">
    <property type="entry name" value="PROTEIN SMAUG"/>
    <property type="match status" value="1"/>
</dbReference>
<evidence type="ECO:0000256" key="3">
    <source>
        <dbReference type="ARBA" id="ARBA00022490"/>
    </source>
</evidence>
<feature type="compositionally biased region" description="Polar residues" evidence="5">
    <location>
        <begin position="508"/>
        <end position="520"/>
    </location>
</feature>
<dbReference type="AlphaFoldDB" id="A0A0D2VV27"/>
<dbReference type="OrthoDB" id="2155283at2759"/>
<protein>
    <recommendedName>
        <fullName evidence="6">SAM domain-containing protein</fullName>
    </recommendedName>
</protein>
<dbReference type="SMART" id="SM00454">
    <property type="entry name" value="SAM"/>
    <property type="match status" value="1"/>
</dbReference>
<dbReference type="EMBL" id="KE346368">
    <property type="protein sequence ID" value="KJE95277.1"/>
    <property type="molecule type" value="Genomic_DNA"/>
</dbReference>
<feature type="region of interest" description="Disordered" evidence="5">
    <location>
        <begin position="310"/>
        <end position="330"/>
    </location>
</feature>
<dbReference type="PANTHER" id="PTHR12515">
    <property type="entry name" value="STERILE ALPHA MOTIF DOMAIN CONTAINING PROTEIN 4-RELATED"/>
    <property type="match status" value="1"/>
</dbReference>
<proteinExistence type="inferred from homology"/>
<feature type="compositionally biased region" description="Low complexity" evidence="5">
    <location>
        <begin position="1"/>
        <end position="96"/>
    </location>
</feature>
<feature type="compositionally biased region" description="Polar residues" evidence="5">
    <location>
        <begin position="668"/>
        <end position="686"/>
    </location>
</feature>
<gene>
    <name evidence="7" type="ORF">CAOG_005749</name>
</gene>
<dbReference type="GO" id="GO:0030371">
    <property type="term" value="F:translation repressor activity"/>
    <property type="evidence" value="ECO:0007669"/>
    <property type="project" value="InterPro"/>
</dbReference>
<feature type="compositionally biased region" description="Low complexity" evidence="5">
    <location>
        <begin position="914"/>
        <end position="925"/>
    </location>
</feature>
<dbReference type="PROSITE" id="PS50105">
    <property type="entry name" value="SAM_DOMAIN"/>
    <property type="match status" value="1"/>
</dbReference>
<feature type="region of interest" description="Disordered" evidence="5">
    <location>
        <begin position="493"/>
        <end position="520"/>
    </location>
</feature>